<name>A0ACC2GHM9_DALPE</name>
<organism evidence="1 2">
    <name type="scientific">Dallia pectoralis</name>
    <name type="common">Alaska blackfish</name>
    <dbReference type="NCBI Taxonomy" id="75939"/>
    <lineage>
        <taxon>Eukaryota</taxon>
        <taxon>Metazoa</taxon>
        <taxon>Chordata</taxon>
        <taxon>Craniata</taxon>
        <taxon>Vertebrata</taxon>
        <taxon>Euteleostomi</taxon>
        <taxon>Actinopterygii</taxon>
        <taxon>Neopterygii</taxon>
        <taxon>Teleostei</taxon>
        <taxon>Protacanthopterygii</taxon>
        <taxon>Esociformes</taxon>
        <taxon>Umbridae</taxon>
        <taxon>Dallia</taxon>
    </lineage>
</organism>
<protein>
    <submittedName>
        <fullName evidence="1">Uncharacterized protein</fullName>
    </submittedName>
</protein>
<reference evidence="1" key="1">
    <citation type="submission" date="2021-05" db="EMBL/GenBank/DDBJ databases">
        <authorList>
            <person name="Pan Q."/>
            <person name="Jouanno E."/>
            <person name="Zahm M."/>
            <person name="Klopp C."/>
            <person name="Cabau C."/>
            <person name="Louis A."/>
            <person name="Berthelot C."/>
            <person name="Parey E."/>
            <person name="Roest Crollius H."/>
            <person name="Montfort J."/>
            <person name="Robinson-Rechavi M."/>
            <person name="Bouchez O."/>
            <person name="Lampietro C."/>
            <person name="Lopez Roques C."/>
            <person name="Donnadieu C."/>
            <person name="Postlethwait J."/>
            <person name="Bobe J."/>
            <person name="Dillon D."/>
            <person name="Chandos A."/>
            <person name="von Hippel F."/>
            <person name="Guiguen Y."/>
        </authorList>
    </citation>
    <scope>NUCLEOTIDE SEQUENCE</scope>
    <source>
        <strain evidence="1">YG-Jan2019</strain>
    </source>
</reference>
<dbReference type="EMBL" id="CM055740">
    <property type="protein sequence ID" value="KAJ8003238.1"/>
    <property type="molecule type" value="Genomic_DNA"/>
</dbReference>
<evidence type="ECO:0000313" key="2">
    <source>
        <dbReference type="Proteomes" id="UP001157502"/>
    </source>
</evidence>
<gene>
    <name evidence="1" type="ORF">DPEC_G00167320</name>
</gene>
<keyword evidence="2" id="KW-1185">Reference proteome</keyword>
<sequence>MDTTNVFGHYPQSPCLLMGSAYLPGTSEELMFSQHKLKESVLELQKALEVADECYTVLRAENTAMCIQNQRMKRTILDAGQLENELEEMRCQLSEKDEALSNLKTYTQNLVGNPSEEEVEEQSDRCVEMEQPVEVLKVKPSLATHVVRGVKAVGCLTLGLLVPLGIMAATLPLSYEHHATGCKDTFWSAARSLVEPCCSITYMTTFPE</sequence>
<proteinExistence type="predicted"/>
<evidence type="ECO:0000313" key="1">
    <source>
        <dbReference type="EMBL" id="KAJ8003238.1"/>
    </source>
</evidence>
<dbReference type="Proteomes" id="UP001157502">
    <property type="component" value="Chromosome 13"/>
</dbReference>
<accession>A0ACC2GHM9</accession>
<comment type="caution">
    <text evidence="1">The sequence shown here is derived from an EMBL/GenBank/DDBJ whole genome shotgun (WGS) entry which is preliminary data.</text>
</comment>